<comment type="caution">
    <text evidence="2">The sequence shown here is derived from an EMBL/GenBank/DDBJ whole genome shotgun (WGS) entry which is preliminary data.</text>
</comment>
<keyword evidence="3" id="KW-1185">Reference proteome</keyword>
<protein>
    <submittedName>
        <fullName evidence="2">Uncharacterized protein</fullName>
    </submittedName>
</protein>
<organism evidence="2 3">
    <name type="scientific">Microbacterium thalassium</name>
    <dbReference type="NCBI Taxonomy" id="362649"/>
    <lineage>
        <taxon>Bacteria</taxon>
        <taxon>Bacillati</taxon>
        <taxon>Actinomycetota</taxon>
        <taxon>Actinomycetes</taxon>
        <taxon>Micrococcales</taxon>
        <taxon>Microbacteriaceae</taxon>
        <taxon>Microbacterium</taxon>
    </lineage>
</organism>
<evidence type="ECO:0000256" key="1">
    <source>
        <dbReference type="SAM" id="MobiDB-lite"/>
    </source>
</evidence>
<evidence type="ECO:0000313" key="2">
    <source>
        <dbReference type="EMBL" id="MBB6391043.1"/>
    </source>
</evidence>
<dbReference type="RefSeq" id="WP_184750222.1">
    <property type="nucleotide sequence ID" value="NZ_BAAAJR010000010.1"/>
</dbReference>
<dbReference type="Pfam" id="PF05402">
    <property type="entry name" value="PqqD"/>
    <property type="match status" value="1"/>
</dbReference>
<dbReference type="InterPro" id="IPR008792">
    <property type="entry name" value="PQQD"/>
</dbReference>
<evidence type="ECO:0000313" key="3">
    <source>
        <dbReference type="Proteomes" id="UP000537775"/>
    </source>
</evidence>
<dbReference type="SUPFAM" id="SSF53795">
    <property type="entry name" value="PEP carboxykinase-like"/>
    <property type="match status" value="1"/>
</dbReference>
<dbReference type="Proteomes" id="UP000537775">
    <property type="component" value="Unassembled WGS sequence"/>
</dbReference>
<dbReference type="InterPro" id="IPR027417">
    <property type="entry name" value="P-loop_NTPase"/>
</dbReference>
<gene>
    <name evidence="2" type="ORF">HD594_001356</name>
</gene>
<reference evidence="2 3" key="1">
    <citation type="submission" date="2020-08" db="EMBL/GenBank/DDBJ databases">
        <title>Sequencing the genomes of 1000 actinobacteria strains.</title>
        <authorList>
            <person name="Klenk H.-P."/>
        </authorList>
    </citation>
    <scope>NUCLEOTIDE SEQUENCE [LARGE SCALE GENOMIC DNA]</scope>
    <source>
        <strain evidence="2 3">DSM 12511</strain>
    </source>
</reference>
<feature type="region of interest" description="Disordered" evidence="1">
    <location>
        <begin position="469"/>
        <end position="500"/>
    </location>
</feature>
<dbReference type="AlphaFoldDB" id="A0A7X0FP15"/>
<name>A0A7X0FP15_9MICO</name>
<dbReference type="CDD" id="cd00267">
    <property type="entry name" value="ABC_ATPase"/>
    <property type="match status" value="1"/>
</dbReference>
<dbReference type="Gene3D" id="3.40.50.300">
    <property type="entry name" value="P-loop containing nucleotide triphosphate hydrolases"/>
    <property type="match status" value="1"/>
</dbReference>
<dbReference type="EMBL" id="JACHML010000001">
    <property type="protein sequence ID" value="MBB6391043.1"/>
    <property type="molecule type" value="Genomic_DNA"/>
</dbReference>
<sequence length="500" mass="52115">MPRVICVDAVGARIGIDLDGVRDEIAEAVERAWADAVAPGDAEPDATVRPRDADVSRTLESLSQQVTYAALDAGRGRVWMLHAAGVAGESGDVVVLVGPSGRGKTTASRSLGRVFGYVSDETIAIEASGRVRAYRKPLSIIEERGRPKVQVAPSEAGLAPLPDAPLRVRAIVMLDRDPEHSGAPVLEPVELGDALEELVAQSSFLVHAEAPLRFIAAVAEATGGVRRLSYAEASDLAPVVAELLDAGDGHAPIVVADVVPDPVAAAASPESTDPVLPATVERPARYSRASWADHAELPEPDRIAILTTMARGTGTVRVIAGVAPAIWRAADAATLDDLVEAAVDAYGAPEGQDPRPVVLMAVAALMDAGLVVSDEPVVQRREDVAWVDRDDQVYALALGDLSSQPRMLADAGAVIWDWLASPSTVTQLAARATEESGVLDPQVAADVEAFVADLVDCLFVEELPADFGAESETVPASPASASDVRPVARAAEESADGEPA</sequence>
<accession>A0A7X0FP15</accession>
<proteinExistence type="predicted"/>